<sequence>MTEINLWKGWSLTQLSEKPADGEAARTRARLRQRYKTELAALRLLSAYAPELVEGHPEADIDNTRIAHFFDQLAAEASGMSLLRQHNFIVRGLEKGARELGWQVSIPSPMVTVPRQAPAVRSSTMEQLVTWEGWAEKHLEVPAWPTEYDQSDQAIWSAGRLVFSLIHDGSVLNRQWLAALPDAIADGIRSDAGRNEFYLTLCRKHSNGKNDKQPSKLYRRIFLSPLTSLLLWQHYDRYGRSWPKNASIEKCLRSYCRSLTQEKLPSALLSIALQAGETSASLELPPILVHYARKLDLAPSLSPSGWQRLLTGRVPKLSDLVLDLERVCEAQPNCRPLVIGLRQQYPDQLRQLRQLQSEITRLKGAKRPTHQVIEQRLEAFLSPEQGNGPMVIALAEWSRHLLVFGGVVKSRLKPRSVATYLSSIARPLAIHTQDDHDLTQFQADDWQRLYERCLSEARGDDGRTKRARRLRDFHDYLILKHRVPDVDLEVDRGIAKRVDVNILTVTEYDRALKLIHDSDQPERFREMQALTLIIGYRCGLRRSECASLLIRDIAYETTATGAVAELIVRPNGYHTGKSESATRRLPLGILLTQAEWQRLRRWVARRNAEGLTRSANRELLFCEQGYGLQPLRDDVLFKPIQMAMKLASGDASLRYHHLRHSFVTFTLLRLMEDAPEALFPKAWATDDQGNIAMPHWGKDISAMAWLAPREETTRKRLWLLALWAGHAGPHETLASYSHLADWVAGETIRKLHDPILSNREQATLLGQSPRSVPVWRSRHKITGAVRASDLLQALSAKPAFKRLTGPATSVTASWHAFRNPDLSALSWKGAFSDTQPVDPVTIYQCLRLIGQLEAAGEAHSTCISRTATRFDVSKAALKGWVREGERLMNLKTARGQPRFSRCRDPEKRQQLAVSLSSYLPELPRSIAPPYTLKAQLAARTYFHALLDWHQREPETCRESLNTYRDAMQRTTAQLKFSTRKARQAALRLLRWLHLEQHVQVVVERPPHVPREEILAFWREETQVTRRQIVVVESTTPHQTSRHSHGKAAIRLSDPDIRGHKQPLELLPALRFAIFMALVVTRSQSLAAQKAVSPSAPPAKAETTTMEQTDQRQRRPRSCA</sequence>
<dbReference type="Pfam" id="PF00589">
    <property type="entry name" value="Phage_integrase"/>
    <property type="match status" value="1"/>
</dbReference>
<dbReference type="Gene3D" id="1.10.443.10">
    <property type="entry name" value="Intergrase catalytic core"/>
    <property type="match status" value="1"/>
</dbReference>
<dbReference type="InterPro" id="IPR002104">
    <property type="entry name" value="Integrase_catalytic"/>
</dbReference>
<reference evidence="4 5" key="1">
    <citation type="journal article" date="2021" name="Front. Microbiol.">
        <title>Aerobic Denitrification and Heterotrophic Sulfur Oxidation in the Genus Halomonas Revealed by Six Novel Species Characterizations and Genome-Based Analysis.</title>
        <authorList>
            <person name="Wang L."/>
            <person name="Shao Z."/>
        </authorList>
    </citation>
    <scope>NUCLEOTIDE SEQUENCE [LARGE SCALE GENOMIC DNA]</scope>
    <source>
        <strain evidence="4 5">MCCC 1A05748</strain>
    </source>
</reference>
<dbReference type="SUPFAM" id="SSF56349">
    <property type="entry name" value="DNA breaking-rejoining enzymes"/>
    <property type="match status" value="1"/>
</dbReference>
<feature type="region of interest" description="Disordered" evidence="2">
    <location>
        <begin position="1088"/>
        <end position="1119"/>
    </location>
</feature>
<keyword evidence="5" id="KW-1185">Reference proteome</keyword>
<dbReference type="RefSeq" id="WP_234250313.1">
    <property type="nucleotide sequence ID" value="NZ_JABFTQ010000005.1"/>
</dbReference>
<evidence type="ECO:0000313" key="5">
    <source>
        <dbReference type="Proteomes" id="UP001320154"/>
    </source>
</evidence>
<feature type="compositionally biased region" description="Low complexity" evidence="2">
    <location>
        <begin position="1088"/>
        <end position="1100"/>
    </location>
</feature>
<feature type="domain" description="Tyr recombinase" evidence="3">
    <location>
        <begin position="503"/>
        <end position="664"/>
    </location>
</feature>
<keyword evidence="1" id="KW-0233">DNA recombination</keyword>
<dbReference type="Proteomes" id="UP001320154">
    <property type="component" value="Unassembled WGS sequence"/>
</dbReference>
<dbReference type="InterPro" id="IPR011010">
    <property type="entry name" value="DNA_brk_join_enz"/>
</dbReference>
<organism evidence="4 5">
    <name type="scientific">Billgrantia desiderata</name>
    <dbReference type="NCBI Taxonomy" id="52021"/>
    <lineage>
        <taxon>Bacteria</taxon>
        <taxon>Pseudomonadati</taxon>
        <taxon>Pseudomonadota</taxon>
        <taxon>Gammaproteobacteria</taxon>
        <taxon>Oceanospirillales</taxon>
        <taxon>Halomonadaceae</taxon>
        <taxon>Billgrantia</taxon>
    </lineage>
</organism>
<proteinExistence type="predicted"/>
<comment type="caution">
    <text evidence="4">The sequence shown here is derived from an EMBL/GenBank/DDBJ whole genome shotgun (WGS) entry which is preliminary data.</text>
</comment>
<name>A0ABS9B5F7_9GAMM</name>
<dbReference type="EMBL" id="JABFTQ010000005">
    <property type="protein sequence ID" value="MCE8046876.1"/>
    <property type="molecule type" value="Genomic_DNA"/>
</dbReference>
<evidence type="ECO:0000256" key="1">
    <source>
        <dbReference type="ARBA" id="ARBA00023172"/>
    </source>
</evidence>
<accession>A0ABS9B5F7</accession>
<gene>
    <name evidence="4" type="ORF">HOP60_09015</name>
</gene>
<evidence type="ECO:0000256" key="2">
    <source>
        <dbReference type="SAM" id="MobiDB-lite"/>
    </source>
</evidence>
<evidence type="ECO:0000259" key="3">
    <source>
        <dbReference type="Pfam" id="PF00589"/>
    </source>
</evidence>
<protein>
    <submittedName>
        <fullName evidence="4">Tyrosine-type recombinase/integrase</fullName>
    </submittedName>
</protein>
<dbReference type="InterPro" id="IPR013762">
    <property type="entry name" value="Integrase-like_cat_sf"/>
</dbReference>
<evidence type="ECO:0000313" key="4">
    <source>
        <dbReference type="EMBL" id="MCE8046876.1"/>
    </source>
</evidence>